<organism evidence="2 3">
    <name type="scientific">Muricoccus vinaceus</name>
    <dbReference type="NCBI Taxonomy" id="424704"/>
    <lineage>
        <taxon>Bacteria</taxon>
        <taxon>Pseudomonadati</taxon>
        <taxon>Pseudomonadota</taxon>
        <taxon>Alphaproteobacteria</taxon>
        <taxon>Acetobacterales</taxon>
        <taxon>Roseomonadaceae</taxon>
        <taxon>Muricoccus</taxon>
    </lineage>
</organism>
<protein>
    <submittedName>
        <fullName evidence="2">Gamma-glutamylcyclotransferase family protein</fullName>
        <ecNumber evidence="2">2.3.2.-</ecNumber>
    </submittedName>
</protein>
<proteinExistence type="predicted"/>
<evidence type="ECO:0000313" key="2">
    <source>
        <dbReference type="EMBL" id="MFC0385019.1"/>
    </source>
</evidence>
<dbReference type="Pfam" id="PF06094">
    <property type="entry name" value="GGACT"/>
    <property type="match status" value="1"/>
</dbReference>
<dbReference type="Gene3D" id="3.10.490.10">
    <property type="entry name" value="Gamma-glutamyl cyclotransferase-like"/>
    <property type="match status" value="1"/>
</dbReference>
<dbReference type="RefSeq" id="WP_377049285.1">
    <property type="nucleotide sequence ID" value="NZ_JBHLVZ010000002.1"/>
</dbReference>
<name>A0ABV6IP48_9PROT</name>
<accession>A0ABV6IP48</accession>
<dbReference type="SUPFAM" id="SSF110857">
    <property type="entry name" value="Gamma-glutamyl cyclotransferase-like"/>
    <property type="match status" value="1"/>
</dbReference>
<dbReference type="EC" id="2.3.2.-" evidence="2"/>
<evidence type="ECO:0000313" key="3">
    <source>
        <dbReference type="Proteomes" id="UP001589789"/>
    </source>
</evidence>
<evidence type="ECO:0000259" key="1">
    <source>
        <dbReference type="Pfam" id="PF06094"/>
    </source>
</evidence>
<gene>
    <name evidence="2" type="ORF">ACFFIC_05565</name>
</gene>
<dbReference type="InterPro" id="IPR009288">
    <property type="entry name" value="AIG2-like_dom"/>
</dbReference>
<dbReference type="GO" id="GO:0016746">
    <property type="term" value="F:acyltransferase activity"/>
    <property type="evidence" value="ECO:0007669"/>
    <property type="project" value="UniProtKB-KW"/>
</dbReference>
<dbReference type="CDD" id="cd06661">
    <property type="entry name" value="GGCT_like"/>
    <property type="match status" value="1"/>
</dbReference>
<keyword evidence="3" id="KW-1185">Reference proteome</keyword>
<sequence length="122" mass="13570">MPLFLYGTLLDRRVLARRSGDPRLALRLRPAALHGHARVVFRGTAYPTLARHAGGVVEGALVRPGPSAMAALRRYEGACYRLIPLRVRSGRGLRWARAWMVPRRMAAPDEWRPGLTHGSRPG</sequence>
<reference evidence="2 3" key="1">
    <citation type="submission" date="2024-09" db="EMBL/GenBank/DDBJ databases">
        <authorList>
            <person name="Sun Q."/>
            <person name="Mori K."/>
        </authorList>
    </citation>
    <scope>NUCLEOTIDE SEQUENCE [LARGE SCALE GENOMIC DNA]</scope>
    <source>
        <strain evidence="2 3">CCM 7468</strain>
    </source>
</reference>
<dbReference type="InterPro" id="IPR036568">
    <property type="entry name" value="GGCT-like_sf"/>
</dbReference>
<dbReference type="InterPro" id="IPR013024">
    <property type="entry name" value="GGCT-like"/>
</dbReference>
<dbReference type="EMBL" id="JBHLVZ010000002">
    <property type="protein sequence ID" value="MFC0385019.1"/>
    <property type="molecule type" value="Genomic_DNA"/>
</dbReference>
<feature type="domain" description="Gamma-glutamylcyclotransferase AIG2-like" evidence="1">
    <location>
        <begin position="3"/>
        <end position="101"/>
    </location>
</feature>
<keyword evidence="2" id="KW-0012">Acyltransferase</keyword>
<keyword evidence="2" id="KW-0808">Transferase</keyword>
<comment type="caution">
    <text evidence="2">The sequence shown here is derived from an EMBL/GenBank/DDBJ whole genome shotgun (WGS) entry which is preliminary data.</text>
</comment>
<dbReference type="Proteomes" id="UP001589789">
    <property type="component" value="Unassembled WGS sequence"/>
</dbReference>